<comment type="similarity">
    <text evidence="7">Belongs to the binding-protein-dependent transport system permease family.</text>
</comment>
<comment type="subcellular location">
    <subcellularLocation>
        <location evidence="1 7">Cell membrane</location>
        <topology evidence="1 7">Multi-pass membrane protein</topology>
    </subcellularLocation>
</comment>
<protein>
    <submittedName>
        <fullName evidence="10">Sugar ABC transporter permease</fullName>
    </submittedName>
</protein>
<dbReference type="Gene3D" id="1.10.3720.10">
    <property type="entry name" value="MetI-like"/>
    <property type="match status" value="1"/>
</dbReference>
<evidence type="ECO:0000256" key="5">
    <source>
        <dbReference type="ARBA" id="ARBA00022989"/>
    </source>
</evidence>
<dbReference type="EMBL" id="JBBDGM010000007">
    <property type="protein sequence ID" value="MEJ1088739.1"/>
    <property type="molecule type" value="Genomic_DNA"/>
</dbReference>
<evidence type="ECO:0000256" key="3">
    <source>
        <dbReference type="ARBA" id="ARBA00022475"/>
    </source>
</evidence>
<keyword evidence="6 7" id="KW-0472">Membrane</keyword>
<evidence type="ECO:0000256" key="8">
    <source>
        <dbReference type="SAM" id="MobiDB-lite"/>
    </source>
</evidence>
<dbReference type="InterPro" id="IPR000515">
    <property type="entry name" value="MetI-like"/>
</dbReference>
<proteinExistence type="inferred from homology"/>
<feature type="domain" description="ABC transmembrane type-1" evidence="9">
    <location>
        <begin position="90"/>
        <end position="297"/>
    </location>
</feature>
<keyword evidence="4 7" id="KW-0812">Transmembrane</keyword>
<dbReference type="PANTHER" id="PTHR43005:SF2">
    <property type="entry name" value="INTEGRAL MEMBRANE SUGAR TRANSPORT PROTEIN"/>
    <property type="match status" value="1"/>
</dbReference>
<dbReference type="RefSeq" id="WP_337332394.1">
    <property type="nucleotide sequence ID" value="NZ_JBBDGM010000007.1"/>
</dbReference>
<dbReference type="CDD" id="cd06261">
    <property type="entry name" value="TM_PBP2"/>
    <property type="match status" value="1"/>
</dbReference>
<feature type="transmembrane region" description="Helical" evidence="7">
    <location>
        <begin position="87"/>
        <end position="115"/>
    </location>
</feature>
<keyword evidence="2 7" id="KW-0813">Transport</keyword>
<dbReference type="PANTHER" id="PTHR43005">
    <property type="entry name" value="BLR7065 PROTEIN"/>
    <property type="match status" value="1"/>
</dbReference>
<evidence type="ECO:0000256" key="7">
    <source>
        <dbReference type="RuleBase" id="RU363032"/>
    </source>
</evidence>
<feature type="transmembrane region" description="Helical" evidence="7">
    <location>
        <begin position="285"/>
        <end position="306"/>
    </location>
</feature>
<dbReference type="SUPFAM" id="SSF161098">
    <property type="entry name" value="MetI-like"/>
    <property type="match status" value="1"/>
</dbReference>
<comment type="caution">
    <text evidence="10">The sequence shown here is derived from an EMBL/GenBank/DDBJ whole genome shotgun (WGS) entry which is preliminary data.</text>
</comment>
<evidence type="ECO:0000256" key="6">
    <source>
        <dbReference type="ARBA" id="ARBA00023136"/>
    </source>
</evidence>
<name>A0ABU8LBM3_9MICO</name>
<dbReference type="InterPro" id="IPR035906">
    <property type="entry name" value="MetI-like_sf"/>
</dbReference>
<feature type="transmembrane region" description="Helical" evidence="7">
    <location>
        <begin position="31"/>
        <end position="57"/>
    </location>
</feature>
<evidence type="ECO:0000313" key="10">
    <source>
        <dbReference type="EMBL" id="MEJ1088739.1"/>
    </source>
</evidence>
<reference evidence="10 11" key="1">
    <citation type="submission" date="2024-02" db="EMBL/GenBank/DDBJ databases">
        <authorList>
            <person name="Saticioglu I.B."/>
        </authorList>
    </citation>
    <scope>NUCLEOTIDE SEQUENCE [LARGE SCALE GENOMIC DNA]</scope>
    <source>
        <strain evidence="10 11">Mu-80</strain>
    </source>
</reference>
<keyword evidence="11" id="KW-1185">Reference proteome</keyword>
<sequence>MPAIHTPTRRRIKSSASEETPIRRTGISETWLARMFIAPSVVVMAGVVAFPILFALLTSFGAFTRRQFEGFAGFDNYLEVLSDNATWAALGFTAVFTLTSVSLELLIGLGFALLMNHARRGRGLTRAIILVPWVIPTVIAGQMWTFMFNITPGFINSLFGLGDFNWLGTSGWAAATIVAADVWKTAPFVALLLLAGLQTIPEELYESAKMDGAGAALRFRYVTLPLLKPAILVALLFRTVDAVRVYDLPQVMTGGAFGTESLSMLVRQYIVQTPDPGVGSALSTLTFMLVLAIGVVFVTQIGRSLVPGGEKSK</sequence>
<evidence type="ECO:0000256" key="1">
    <source>
        <dbReference type="ARBA" id="ARBA00004651"/>
    </source>
</evidence>
<gene>
    <name evidence="10" type="ORF">WDU99_10460</name>
</gene>
<dbReference type="Proteomes" id="UP001371224">
    <property type="component" value="Unassembled WGS sequence"/>
</dbReference>
<feature type="region of interest" description="Disordered" evidence="8">
    <location>
        <begin position="1"/>
        <end position="20"/>
    </location>
</feature>
<feature type="transmembrane region" description="Helical" evidence="7">
    <location>
        <begin position="127"/>
        <end position="151"/>
    </location>
</feature>
<evidence type="ECO:0000256" key="2">
    <source>
        <dbReference type="ARBA" id="ARBA00022448"/>
    </source>
</evidence>
<dbReference type="Pfam" id="PF00528">
    <property type="entry name" value="BPD_transp_1"/>
    <property type="match status" value="1"/>
</dbReference>
<accession>A0ABU8LBM3</accession>
<evidence type="ECO:0000313" key="11">
    <source>
        <dbReference type="Proteomes" id="UP001371224"/>
    </source>
</evidence>
<keyword evidence="3" id="KW-1003">Cell membrane</keyword>
<evidence type="ECO:0000256" key="4">
    <source>
        <dbReference type="ARBA" id="ARBA00022692"/>
    </source>
</evidence>
<organism evidence="10 11">
    <name type="scientific">Microbacterium bandirmense</name>
    <dbReference type="NCBI Taxonomy" id="3122050"/>
    <lineage>
        <taxon>Bacteria</taxon>
        <taxon>Bacillati</taxon>
        <taxon>Actinomycetota</taxon>
        <taxon>Actinomycetes</taxon>
        <taxon>Micrococcales</taxon>
        <taxon>Microbacteriaceae</taxon>
        <taxon>Microbacterium</taxon>
    </lineage>
</organism>
<feature type="transmembrane region" description="Helical" evidence="7">
    <location>
        <begin position="171"/>
        <end position="197"/>
    </location>
</feature>
<dbReference type="PROSITE" id="PS50928">
    <property type="entry name" value="ABC_TM1"/>
    <property type="match status" value="1"/>
</dbReference>
<keyword evidence="5 7" id="KW-1133">Transmembrane helix</keyword>
<evidence type="ECO:0000259" key="9">
    <source>
        <dbReference type="PROSITE" id="PS50928"/>
    </source>
</evidence>